<dbReference type="InterPro" id="IPR008166">
    <property type="entry name" value="Glyco_transf_92"/>
</dbReference>
<evidence type="ECO:0000256" key="5">
    <source>
        <dbReference type="ARBA" id="ARBA00022692"/>
    </source>
</evidence>
<evidence type="ECO:0000313" key="9">
    <source>
        <dbReference type="EMBL" id="KAB1203533.1"/>
    </source>
</evidence>
<dbReference type="EMBL" id="RXIC02000026">
    <property type="protein sequence ID" value="KAB1203533.1"/>
    <property type="molecule type" value="Genomic_DNA"/>
</dbReference>
<keyword evidence="7" id="KW-0472">Membrane</keyword>
<gene>
    <name evidence="9" type="ORF">CJ030_MR8G015356</name>
</gene>
<keyword evidence="10" id="KW-1185">Reference proteome</keyword>
<dbReference type="GO" id="GO:0005737">
    <property type="term" value="C:cytoplasm"/>
    <property type="evidence" value="ECO:0007669"/>
    <property type="project" value="TreeGrafter"/>
</dbReference>
<name>A0A6A1UT90_9ROSI</name>
<keyword evidence="6" id="KW-1133">Transmembrane helix</keyword>
<evidence type="ECO:0000256" key="4">
    <source>
        <dbReference type="ARBA" id="ARBA00022679"/>
    </source>
</evidence>
<dbReference type="GO" id="GO:0016757">
    <property type="term" value="F:glycosyltransferase activity"/>
    <property type="evidence" value="ECO:0007669"/>
    <property type="project" value="UniProtKB-UniRule"/>
</dbReference>
<evidence type="ECO:0000256" key="3">
    <source>
        <dbReference type="ARBA" id="ARBA00022676"/>
    </source>
</evidence>
<proteinExistence type="inferred from homology"/>
<evidence type="ECO:0000256" key="8">
    <source>
        <dbReference type="RuleBase" id="RU366017"/>
    </source>
</evidence>
<dbReference type="OrthoDB" id="2526284at2759"/>
<comment type="subcellular location">
    <subcellularLocation>
        <location evidence="1">Membrane</location>
        <topology evidence="1">Single-pass membrane protein</topology>
    </subcellularLocation>
</comment>
<evidence type="ECO:0000256" key="6">
    <source>
        <dbReference type="ARBA" id="ARBA00022989"/>
    </source>
</evidence>
<keyword evidence="3 8" id="KW-0328">Glycosyltransferase</keyword>
<evidence type="ECO:0000256" key="7">
    <source>
        <dbReference type="ARBA" id="ARBA00023136"/>
    </source>
</evidence>
<dbReference type="AlphaFoldDB" id="A0A6A1UT90"/>
<keyword evidence="4 8" id="KW-0808">Transferase</keyword>
<accession>A0A6A1UT90</accession>
<dbReference type="Pfam" id="PF01697">
    <property type="entry name" value="Glyco_transf_92"/>
    <property type="match status" value="1"/>
</dbReference>
<comment type="caution">
    <text evidence="9">The sequence shown here is derived from an EMBL/GenBank/DDBJ whole genome shotgun (WGS) entry which is preliminary data.</text>
</comment>
<dbReference type="SUPFAM" id="SSF53448">
    <property type="entry name" value="Nucleotide-diphospho-sugar transferases"/>
    <property type="match status" value="1"/>
</dbReference>
<dbReference type="EC" id="2.4.1.-" evidence="8"/>
<comment type="similarity">
    <text evidence="2 8">Belongs to the glycosyltransferase 92 family.</text>
</comment>
<protein>
    <recommendedName>
        <fullName evidence="8">Glycosyltransferase family 92 protein</fullName>
        <ecNumber evidence="8">2.4.1.-</ecNumber>
    </recommendedName>
</protein>
<sequence length="573" mass="65224">MLRRVRTTLLFGLLSILLFAFYFLHLCRNAISDNELRYSTSILTPRSKNSSLQYAVRANHDSQELGPLRTRRVSSIGDSIATVSVLLPDWQVLVIVSPETELSPGFGKEYACLFQNNATSPARFSGILAFSNQTTFKCVMPNSARRLRQFLQPILSTQSEKESPVAKAMPKLIRWTFLAYESYSTEDDVVLFVKGLNHRQRFNRTPGNFRCVFGDGTKAAAKTAVTSSIQEVFRCDHPNLTAVGSDGYDGRIKISLEIVAENLMVPSVAHYKPPRRIGNPGEPRSLLCACTMVYNVAKFLKEWVTYHSSIGVQKFILYDNDSDDDLGRVVKELNQEGYNVTTLFWIWPKTQEAGFSHGAIYAKESCTWMMYLDVDEFVFSPSWHSFVKPTNSMLTSLLPGAPRQFPPSGRWIGQVMIRCNEFGPSNRTSHPVEGVTQGYTCRRKVEQRHKSIVQLDAIDSSLRNAVHHFQLNENFRSKTLSIGEAVINHYKYQAWSEFRTKFRRRVSTYVVDWTKAANPHSKDRTPGLGFEAIEPEGWAEKFCEVRDNRLESLTKQWFGSHTSHGYEKLAWQS</sequence>
<dbReference type="PANTHER" id="PTHR21461:SF69">
    <property type="entry name" value="GLYCOSYLTRANSFERASE FAMILY 92 PROTEIN"/>
    <property type="match status" value="1"/>
</dbReference>
<dbReference type="InterPro" id="IPR029044">
    <property type="entry name" value="Nucleotide-diphossugar_trans"/>
</dbReference>
<evidence type="ECO:0000256" key="2">
    <source>
        <dbReference type="ARBA" id="ARBA00007647"/>
    </source>
</evidence>
<dbReference type="PANTHER" id="PTHR21461">
    <property type="entry name" value="GLYCOSYLTRANSFERASE FAMILY 92 PROTEIN"/>
    <property type="match status" value="1"/>
</dbReference>
<reference evidence="9 10" key="1">
    <citation type="journal article" date="2019" name="Plant Biotechnol. J.">
        <title>The red bayberry genome and genetic basis of sex determination.</title>
        <authorList>
            <person name="Jia H.M."/>
            <person name="Jia H.J."/>
            <person name="Cai Q.L."/>
            <person name="Wang Y."/>
            <person name="Zhao H.B."/>
            <person name="Yang W.F."/>
            <person name="Wang G.Y."/>
            <person name="Li Y.H."/>
            <person name="Zhan D.L."/>
            <person name="Shen Y.T."/>
            <person name="Niu Q.F."/>
            <person name="Chang L."/>
            <person name="Qiu J."/>
            <person name="Zhao L."/>
            <person name="Xie H.B."/>
            <person name="Fu W.Y."/>
            <person name="Jin J."/>
            <person name="Li X.W."/>
            <person name="Jiao Y."/>
            <person name="Zhou C.C."/>
            <person name="Tu T."/>
            <person name="Chai C.Y."/>
            <person name="Gao J.L."/>
            <person name="Fan L.J."/>
            <person name="van de Weg E."/>
            <person name="Wang J.Y."/>
            <person name="Gao Z.S."/>
        </authorList>
    </citation>
    <scope>NUCLEOTIDE SEQUENCE [LARGE SCALE GENOMIC DNA]</scope>
    <source>
        <tissue evidence="9">Leaves</tissue>
    </source>
</reference>
<evidence type="ECO:0000256" key="1">
    <source>
        <dbReference type="ARBA" id="ARBA00004167"/>
    </source>
</evidence>
<keyword evidence="5" id="KW-0812">Transmembrane</keyword>
<organism evidence="9 10">
    <name type="scientific">Morella rubra</name>
    <name type="common">Chinese bayberry</name>
    <dbReference type="NCBI Taxonomy" id="262757"/>
    <lineage>
        <taxon>Eukaryota</taxon>
        <taxon>Viridiplantae</taxon>
        <taxon>Streptophyta</taxon>
        <taxon>Embryophyta</taxon>
        <taxon>Tracheophyta</taxon>
        <taxon>Spermatophyta</taxon>
        <taxon>Magnoliopsida</taxon>
        <taxon>eudicotyledons</taxon>
        <taxon>Gunneridae</taxon>
        <taxon>Pentapetalae</taxon>
        <taxon>rosids</taxon>
        <taxon>fabids</taxon>
        <taxon>Fagales</taxon>
        <taxon>Myricaceae</taxon>
        <taxon>Morella</taxon>
    </lineage>
</organism>
<evidence type="ECO:0000313" key="10">
    <source>
        <dbReference type="Proteomes" id="UP000516437"/>
    </source>
</evidence>
<dbReference type="GO" id="GO:0016020">
    <property type="term" value="C:membrane"/>
    <property type="evidence" value="ECO:0007669"/>
    <property type="project" value="UniProtKB-SubCell"/>
</dbReference>
<dbReference type="Proteomes" id="UP000516437">
    <property type="component" value="Chromosome 8"/>
</dbReference>